<comment type="caution">
    <text evidence="1">The sequence shown here is derived from an EMBL/GenBank/DDBJ whole genome shotgun (WGS) entry which is preliminary data.</text>
</comment>
<protein>
    <submittedName>
        <fullName evidence="1">Uncharacterized protein</fullName>
    </submittedName>
</protein>
<evidence type="ECO:0000313" key="1">
    <source>
        <dbReference type="EMBL" id="MFB9752009.1"/>
    </source>
</evidence>
<name>A0ABV5VUN5_9BACL</name>
<gene>
    <name evidence="1" type="ORF">ACFFNY_10625</name>
</gene>
<dbReference type="Proteomes" id="UP001589619">
    <property type="component" value="Unassembled WGS sequence"/>
</dbReference>
<evidence type="ECO:0000313" key="2">
    <source>
        <dbReference type="Proteomes" id="UP001589619"/>
    </source>
</evidence>
<accession>A0ABV5VUN5</accession>
<reference evidence="1 2" key="1">
    <citation type="submission" date="2024-09" db="EMBL/GenBank/DDBJ databases">
        <authorList>
            <person name="Sun Q."/>
            <person name="Mori K."/>
        </authorList>
    </citation>
    <scope>NUCLEOTIDE SEQUENCE [LARGE SCALE GENOMIC DNA]</scope>
    <source>
        <strain evidence="1 2">JCM 12520</strain>
    </source>
</reference>
<organism evidence="1 2">
    <name type="scientific">Paenibacillus hodogayensis</name>
    <dbReference type="NCBI Taxonomy" id="279208"/>
    <lineage>
        <taxon>Bacteria</taxon>
        <taxon>Bacillati</taxon>
        <taxon>Bacillota</taxon>
        <taxon>Bacilli</taxon>
        <taxon>Bacillales</taxon>
        <taxon>Paenibacillaceae</taxon>
        <taxon>Paenibacillus</taxon>
    </lineage>
</organism>
<dbReference type="EMBL" id="JBHMAG010000008">
    <property type="protein sequence ID" value="MFB9752009.1"/>
    <property type="molecule type" value="Genomic_DNA"/>
</dbReference>
<dbReference type="RefSeq" id="WP_344915742.1">
    <property type="nucleotide sequence ID" value="NZ_BAAAYO010000017.1"/>
</dbReference>
<sequence length="52" mass="6191">MIHFGNVWWITSKVEDVSPEEMIERSKQQKYIDAMEYAQMSFNPFMASEENS</sequence>
<keyword evidence="2" id="KW-1185">Reference proteome</keyword>
<proteinExistence type="predicted"/>